<evidence type="ECO:0000313" key="2">
    <source>
        <dbReference type="Proteomes" id="UP001217089"/>
    </source>
</evidence>
<evidence type="ECO:0000313" key="1">
    <source>
        <dbReference type="EMBL" id="KAJ8314625.1"/>
    </source>
</evidence>
<keyword evidence="2" id="KW-1185">Reference proteome</keyword>
<comment type="caution">
    <text evidence="1">The sequence shown here is derived from an EMBL/GenBank/DDBJ whole genome shotgun (WGS) entry which is preliminary data.</text>
</comment>
<dbReference type="EMBL" id="JARBDR010000337">
    <property type="protein sequence ID" value="KAJ8314625.1"/>
    <property type="molecule type" value="Genomic_DNA"/>
</dbReference>
<sequence>MVTIGTDGASVMTGKTSGVVRLSPTLVEIHCAAHRCSLATSWAAKSISEISKFSQTTGSIFHYFSNSALLF</sequence>
<dbReference type="Proteomes" id="UP001217089">
    <property type="component" value="Unassembled WGS sequence"/>
</dbReference>
<name>A0ABQ9FG14_TEGGR</name>
<protein>
    <submittedName>
        <fullName evidence="1">Uncharacterized protein</fullName>
    </submittedName>
</protein>
<accession>A0ABQ9FG14</accession>
<proteinExistence type="predicted"/>
<reference evidence="1 2" key="1">
    <citation type="submission" date="2022-12" db="EMBL/GenBank/DDBJ databases">
        <title>Chromosome-level genome of Tegillarca granosa.</title>
        <authorList>
            <person name="Kim J."/>
        </authorList>
    </citation>
    <scope>NUCLEOTIDE SEQUENCE [LARGE SCALE GENOMIC DNA]</scope>
    <source>
        <strain evidence="1">Teg-2019</strain>
        <tissue evidence="1">Adductor muscle</tissue>
    </source>
</reference>
<gene>
    <name evidence="1" type="ORF">KUTeg_006775</name>
</gene>
<organism evidence="1 2">
    <name type="scientific">Tegillarca granosa</name>
    <name type="common">Malaysian cockle</name>
    <name type="synonym">Anadara granosa</name>
    <dbReference type="NCBI Taxonomy" id="220873"/>
    <lineage>
        <taxon>Eukaryota</taxon>
        <taxon>Metazoa</taxon>
        <taxon>Spiralia</taxon>
        <taxon>Lophotrochozoa</taxon>
        <taxon>Mollusca</taxon>
        <taxon>Bivalvia</taxon>
        <taxon>Autobranchia</taxon>
        <taxon>Pteriomorphia</taxon>
        <taxon>Arcoida</taxon>
        <taxon>Arcoidea</taxon>
        <taxon>Arcidae</taxon>
        <taxon>Tegillarca</taxon>
    </lineage>
</organism>